<feature type="transmembrane region" description="Helical" evidence="1">
    <location>
        <begin position="12"/>
        <end position="30"/>
    </location>
</feature>
<evidence type="ECO:0000256" key="1">
    <source>
        <dbReference type="SAM" id="Phobius"/>
    </source>
</evidence>
<sequence>MKFIRKLLDFYLKSSLHVALALTAMGFISLRELTSNNHYVLLPQLFFLGIVAYNFVKYIPFILKNNKSFSKKLKIIILTSCFLSCYLLFYFTSAPVKEKQILFLTILLTLAYTFPILPYKSSLRQLIGIKTASVALCWTLISVILPIIHTEISLNLNVYAAITQRFLLVFVLILPFDIQDIKESESGNIPKKIGILNTKRLGTFILTLYTFLFYFRTFPSSIWYWANSSIVLLTAILLWLTPAKSKHQLHSTFLVESIPIVYGLWIFFFSN</sequence>
<feature type="transmembrane region" description="Helical" evidence="1">
    <location>
        <begin position="100"/>
        <end position="119"/>
    </location>
</feature>
<proteinExistence type="predicted"/>
<gene>
    <name evidence="2" type="ORF">CCAN12_790067</name>
</gene>
<feature type="transmembrane region" description="Helical" evidence="1">
    <location>
        <begin position="156"/>
        <end position="176"/>
    </location>
</feature>
<dbReference type="GeneID" id="69580049"/>
<organism evidence="2 3">
    <name type="scientific">Capnocytophaga canimorsus</name>
    <dbReference type="NCBI Taxonomy" id="28188"/>
    <lineage>
        <taxon>Bacteria</taxon>
        <taxon>Pseudomonadati</taxon>
        <taxon>Bacteroidota</taxon>
        <taxon>Flavobacteriia</taxon>
        <taxon>Flavobacteriales</taxon>
        <taxon>Flavobacteriaceae</taxon>
        <taxon>Capnocytophaga</taxon>
    </lineage>
</organism>
<dbReference type="GO" id="GO:0016740">
    <property type="term" value="F:transferase activity"/>
    <property type="evidence" value="ECO:0007669"/>
    <property type="project" value="UniProtKB-KW"/>
</dbReference>
<feature type="transmembrane region" description="Helical" evidence="1">
    <location>
        <begin position="42"/>
        <end position="63"/>
    </location>
</feature>
<protein>
    <submittedName>
        <fullName evidence="2">Putative Conserved Geranylgeranylglycerol-phosphate geranylgeranyltransferase</fullName>
    </submittedName>
</protein>
<feature type="transmembrane region" description="Helical" evidence="1">
    <location>
        <begin position="197"/>
        <end position="216"/>
    </location>
</feature>
<evidence type="ECO:0000313" key="2">
    <source>
        <dbReference type="EMBL" id="CEN40650.1"/>
    </source>
</evidence>
<keyword evidence="1" id="KW-0472">Membrane</keyword>
<dbReference type="RefSeq" id="WP_042001786.1">
    <property type="nucleotide sequence ID" value="NZ_CP022382.1"/>
</dbReference>
<accession>A0A0B7HN06</accession>
<evidence type="ECO:0000313" key="3">
    <source>
        <dbReference type="Proteomes" id="UP000044026"/>
    </source>
</evidence>
<feature type="transmembrane region" description="Helical" evidence="1">
    <location>
        <begin position="131"/>
        <end position="150"/>
    </location>
</feature>
<feature type="transmembrane region" description="Helical" evidence="1">
    <location>
        <begin position="75"/>
        <end position="94"/>
    </location>
</feature>
<dbReference type="Proteomes" id="UP000044026">
    <property type="component" value="Unassembled WGS sequence"/>
</dbReference>
<keyword evidence="1" id="KW-1133">Transmembrane helix</keyword>
<reference evidence="2 3" key="1">
    <citation type="submission" date="2015-01" db="EMBL/GenBank/DDBJ databases">
        <authorList>
            <person name="Xiang T."/>
            <person name="Song Y."/>
            <person name="Huang L."/>
            <person name="Wang B."/>
            <person name="Wu P."/>
        </authorList>
    </citation>
    <scope>NUCLEOTIDE SEQUENCE [LARGE SCALE GENOMIC DNA]</scope>
    <source>
        <strain evidence="2 3">Cc12</strain>
    </source>
</reference>
<feature type="transmembrane region" description="Helical" evidence="1">
    <location>
        <begin position="253"/>
        <end position="270"/>
    </location>
</feature>
<keyword evidence="1" id="KW-0812">Transmembrane</keyword>
<dbReference type="AlphaFoldDB" id="A0A0B7HN06"/>
<keyword evidence="2" id="KW-0808">Transferase</keyword>
<name>A0A0B7HN06_9FLAO</name>
<feature type="transmembrane region" description="Helical" evidence="1">
    <location>
        <begin position="222"/>
        <end position="241"/>
    </location>
</feature>
<dbReference type="EMBL" id="CDOE01000077">
    <property type="protein sequence ID" value="CEN40650.1"/>
    <property type="molecule type" value="Genomic_DNA"/>
</dbReference>